<name>A0A176YAJ9_9BRAD</name>
<keyword evidence="6" id="KW-1185">Reference proteome</keyword>
<dbReference type="OrthoDB" id="9808910at2"/>
<protein>
    <submittedName>
        <fullName evidence="5">Molecular chaperone Hsp20</fullName>
    </submittedName>
</protein>
<comment type="similarity">
    <text evidence="1 2">Belongs to the small heat shock protein (HSP20) family.</text>
</comment>
<dbReference type="STRING" id="1505087.AYJ54_32155"/>
<dbReference type="Pfam" id="PF00011">
    <property type="entry name" value="HSP20"/>
    <property type="match status" value="1"/>
</dbReference>
<dbReference type="EMBL" id="LUUB01000114">
    <property type="protein sequence ID" value="OAE99938.1"/>
    <property type="molecule type" value="Genomic_DNA"/>
</dbReference>
<dbReference type="Proteomes" id="UP000076959">
    <property type="component" value="Unassembled WGS sequence"/>
</dbReference>
<dbReference type="AlphaFoldDB" id="A0A176YAJ9"/>
<dbReference type="RefSeq" id="WP_063708198.1">
    <property type="nucleotide sequence ID" value="NZ_LUUB01000114.1"/>
</dbReference>
<evidence type="ECO:0000256" key="1">
    <source>
        <dbReference type="PROSITE-ProRule" id="PRU00285"/>
    </source>
</evidence>
<dbReference type="InterPro" id="IPR008978">
    <property type="entry name" value="HSP20-like_chaperone"/>
</dbReference>
<feature type="domain" description="SHSP" evidence="4">
    <location>
        <begin position="59"/>
        <end position="173"/>
    </location>
</feature>
<comment type="caution">
    <text evidence="5">The sequence shown here is derived from an EMBL/GenBank/DDBJ whole genome shotgun (WGS) entry which is preliminary data.</text>
</comment>
<accession>A0A176YAJ9</accession>
<feature type="region of interest" description="Disordered" evidence="3">
    <location>
        <begin position="1"/>
        <end position="20"/>
    </location>
</feature>
<evidence type="ECO:0000259" key="4">
    <source>
        <dbReference type="PROSITE" id="PS01031"/>
    </source>
</evidence>
<gene>
    <name evidence="5" type="ORF">AYJ54_32155</name>
</gene>
<evidence type="ECO:0000313" key="6">
    <source>
        <dbReference type="Proteomes" id="UP000076959"/>
    </source>
</evidence>
<reference evidence="5 6" key="1">
    <citation type="submission" date="2016-03" db="EMBL/GenBank/DDBJ databases">
        <title>Draft Genome Sequence of the Strain BR 10245 (Bradyrhizobium sp.) isolated from nodules of Centrolobium paraense.</title>
        <authorList>
            <person name="Simoes-Araujo J.L.Sr."/>
            <person name="Barauna A.C."/>
            <person name="Silva K."/>
            <person name="Zilli J.E."/>
        </authorList>
    </citation>
    <scope>NUCLEOTIDE SEQUENCE [LARGE SCALE GENOMIC DNA]</scope>
    <source>
        <strain evidence="5 6">BR 10245</strain>
    </source>
</reference>
<organism evidence="5 6">
    <name type="scientific">Bradyrhizobium centrolobii</name>
    <dbReference type="NCBI Taxonomy" id="1505087"/>
    <lineage>
        <taxon>Bacteria</taxon>
        <taxon>Pseudomonadati</taxon>
        <taxon>Pseudomonadota</taxon>
        <taxon>Alphaproteobacteria</taxon>
        <taxon>Hyphomicrobiales</taxon>
        <taxon>Nitrobacteraceae</taxon>
        <taxon>Bradyrhizobium</taxon>
    </lineage>
</organism>
<dbReference type="PROSITE" id="PS01031">
    <property type="entry name" value="SHSP"/>
    <property type="match status" value="1"/>
</dbReference>
<dbReference type="SUPFAM" id="SSF49764">
    <property type="entry name" value="HSP20-like chaperones"/>
    <property type="match status" value="1"/>
</dbReference>
<dbReference type="Gene3D" id="2.60.40.790">
    <property type="match status" value="1"/>
</dbReference>
<sequence length="173" mass="19435">MATETKVPVTKPSRAPAVGSETWRPFQALRNEIDQIFDDFGSGFWNRPFRSLARLERDLSKSISGPAVDVAESDKAYEITAELPGLDEKNINITVANGALTIKGEKREETEEKKKDYYVSERRYGTFERYFTLPDSVNADKIEATFKNGVLMVTLPKTEEAQKPAKTINVRAA</sequence>
<dbReference type="InterPro" id="IPR031107">
    <property type="entry name" value="Small_HSP"/>
</dbReference>
<dbReference type="PANTHER" id="PTHR11527">
    <property type="entry name" value="HEAT-SHOCK PROTEIN 20 FAMILY MEMBER"/>
    <property type="match status" value="1"/>
</dbReference>
<evidence type="ECO:0000313" key="5">
    <source>
        <dbReference type="EMBL" id="OAE99938.1"/>
    </source>
</evidence>
<proteinExistence type="inferred from homology"/>
<evidence type="ECO:0000256" key="3">
    <source>
        <dbReference type="SAM" id="MobiDB-lite"/>
    </source>
</evidence>
<dbReference type="InterPro" id="IPR002068">
    <property type="entry name" value="A-crystallin/Hsp20_dom"/>
</dbReference>
<dbReference type="CDD" id="cd06464">
    <property type="entry name" value="ACD_sHsps-like"/>
    <property type="match status" value="1"/>
</dbReference>
<evidence type="ECO:0000256" key="2">
    <source>
        <dbReference type="RuleBase" id="RU003616"/>
    </source>
</evidence>